<gene>
    <name evidence="1" type="ORF">P7D39_01150</name>
</gene>
<name>A0ABU3ELQ1_9ENTE</name>
<evidence type="ECO:0000313" key="1">
    <source>
        <dbReference type="EMBL" id="MDT2595641.1"/>
    </source>
</evidence>
<organism evidence="1 2">
    <name type="scientific">Enterococcus dongliensis</name>
    <dbReference type="NCBI Taxonomy" id="2559925"/>
    <lineage>
        <taxon>Bacteria</taxon>
        <taxon>Bacillati</taxon>
        <taxon>Bacillota</taxon>
        <taxon>Bacilli</taxon>
        <taxon>Lactobacillales</taxon>
        <taxon>Enterococcaceae</taxon>
        <taxon>Enterococcus</taxon>
    </lineage>
</organism>
<evidence type="ECO:0000313" key="2">
    <source>
        <dbReference type="Proteomes" id="UP001256547"/>
    </source>
</evidence>
<dbReference type="Proteomes" id="UP001256547">
    <property type="component" value="Unassembled WGS sequence"/>
</dbReference>
<accession>A0ABU3ELQ1</accession>
<proteinExistence type="predicted"/>
<comment type="caution">
    <text evidence="1">The sequence shown here is derived from an EMBL/GenBank/DDBJ whole genome shotgun (WGS) entry which is preliminary data.</text>
</comment>
<dbReference type="Gene3D" id="2.60.40.3350">
    <property type="match status" value="1"/>
</dbReference>
<protein>
    <submittedName>
        <fullName evidence="1">BppU family phage baseplate upper protein</fullName>
    </submittedName>
</protein>
<dbReference type="RefSeq" id="WP_311859383.1">
    <property type="nucleotide sequence ID" value="NZ_JARPYR010000002.1"/>
</dbReference>
<reference evidence="1 2" key="1">
    <citation type="submission" date="2023-03" db="EMBL/GenBank/DDBJ databases">
        <authorList>
            <person name="Shen W."/>
            <person name="Cai J."/>
        </authorList>
    </citation>
    <scope>NUCLEOTIDE SEQUENCE [LARGE SCALE GENOMIC DNA]</scope>
    <source>
        <strain evidence="1 2">P72-2</strain>
    </source>
</reference>
<dbReference type="EMBL" id="JARPYR010000002">
    <property type="protein sequence ID" value="MDT2595641.1"/>
    <property type="molecule type" value="Genomic_DNA"/>
</dbReference>
<sequence length="636" mass="69066">MFKTKSEIIVIRAEAIKPIDTNVVFWSHDKGTAKLIFQLQKDYMNQPLSAGTIVPILLEFNSDTAEGGRGRHIYHALIEDAVNGIVSIVLEDNILGYQGRVEGSIYIELPDSRSLDTAGRFTFDIKRSPIDENVPELEDYYWQGFNEIMAQYHQTIATIKLEAKTLLDSLTADVTTAQNKVTTLEQSITTANTNLNTRINEINKKIDDNDVFMKQESSANVVYQVIGKDVVEMTVTLDFKNKIAGSNVENLNAAKSGGGASLFPPTAPFTEYDTSAYRSIDTLDSKNKVNTVSSVGGMAQLVLEYDVLGTLKKILGEQFFSDRGASTIAEQVAILNGGLITNFVSKHFGFGESSGGNKISMSCRAFDSNSWINAVSHTSNAIASLTISTAYVKNKISDTGFSNIIIYSEANDGTKISQISTDYTSLEIKIRISANEHIKSMIANNHVENLATPEEAKAGTDTTKTMTPATTAQSIDNRAVTLASNQTIGGLKNFQNEPLVDGIPIGLINEACWCEDFTVNNLAAGIVNPDIQRFSTSNEDVFSSSGKVITIKKSGVYMIVLGVNYSGLTSWLAFGISRVDGTSLVNRNLLGSATSGSNSFTYVRSFEGNDQIRIEFNSGAAGTTMQKINLAIVKIA</sequence>
<keyword evidence="2" id="KW-1185">Reference proteome</keyword>